<dbReference type="OrthoDB" id="669122at2"/>
<accession>A0A173MMT2</accession>
<gene>
    <name evidence="1" type="ORF">SAMN05421788_101147</name>
</gene>
<protein>
    <submittedName>
        <fullName evidence="1">Uncharacterized protein</fullName>
    </submittedName>
</protein>
<evidence type="ECO:0000313" key="2">
    <source>
        <dbReference type="Proteomes" id="UP000186917"/>
    </source>
</evidence>
<keyword evidence="2" id="KW-1185">Reference proteome</keyword>
<dbReference type="RefSeq" id="WP_076374704.1">
    <property type="nucleotide sequence ID" value="NZ_AP017422.1"/>
</dbReference>
<dbReference type="KEGG" id="fln:FLA_4735"/>
<dbReference type="EMBL" id="FTOR01000001">
    <property type="protein sequence ID" value="SIS60003.1"/>
    <property type="molecule type" value="Genomic_DNA"/>
</dbReference>
<reference evidence="2" key="1">
    <citation type="submission" date="2017-01" db="EMBL/GenBank/DDBJ databases">
        <authorList>
            <person name="Varghese N."/>
            <person name="Submissions S."/>
        </authorList>
    </citation>
    <scope>NUCLEOTIDE SEQUENCE [LARGE SCALE GENOMIC DNA]</scope>
    <source>
        <strain evidence="2">DSM 21054</strain>
    </source>
</reference>
<proteinExistence type="predicted"/>
<sequence length="204" mass="22878">MKKHKGFFPRKEADKVIWIANYVETIQYYGESLGLPPEKVTEQVTFAQAMADAICEVDRKKKDLSAAMAFKDRAILEGEKKIGNMAIFIKSILGDEMVATELGIIGSKRTVDYTTLRPSLKLKTTAGGVLVYFNKKYTHAIAIYSRLRGEAEFKFLDWSVESPYKDRTPLVTEHAAESREYQAICAENFCEVGQFSSIASIVVG</sequence>
<dbReference type="AlphaFoldDB" id="A0A173MMT2"/>
<dbReference type="Proteomes" id="UP000186917">
    <property type="component" value="Unassembled WGS sequence"/>
</dbReference>
<name>A0A173MMT2_9BACT</name>
<evidence type="ECO:0000313" key="1">
    <source>
        <dbReference type="EMBL" id="SIS60003.1"/>
    </source>
</evidence>
<organism evidence="1 2">
    <name type="scientific">Filimonas lacunae</name>
    <dbReference type="NCBI Taxonomy" id="477680"/>
    <lineage>
        <taxon>Bacteria</taxon>
        <taxon>Pseudomonadati</taxon>
        <taxon>Bacteroidota</taxon>
        <taxon>Chitinophagia</taxon>
        <taxon>Chitinophagales</taxon>
        <taxon>Chitinophagaceae</taxon>
        <taxon>Filimonas</taxon>
    </lineage>
</organism>